<feature type="compositionally biased region" description="Low complexity" evidence="1">
    <location>
        <begin position="361"/>
        <end position="373"/>
    </location>
</feature>
<feature type="signal peptide" evidence="2">
    <location>
        <begin position="1"/>
        <end position="21"/>
    </location>
</feature>
<dbReference type="EMBL" id="CP113499">
    <property type="protein sequence ID" value="WFQ94865.1"/>
    <property type="molecule type" value="Genomic_DNA"/>
</dbReference>
<evidence type="ECO:0000256" key="2">
    <source>
        <dbReference type="SAM" id="SignalP"/>
    </source>
</evidence>
<dbReference type="NCBIfam" id="NF038029">
    <property type="entry name" value="LP_plasma"/>
    <property type="match status" value="1"/>
</dbReference>
<reference evidence="3" key="1">
    <citation type="submission" date="2022-11" db="EMBL/GenBank/DDBJ databases">
        <title>Comparative genomic analysis of Mycoplasma feriruminatoris and the Mycoplasma mycoides cluster.</title>
        <authorList>
            <person name="Baby V."/>
            <person name="Ambroset C."/>
            <person name="Gaurivaud P."/>
            <person name="Boury C."/>
            <person name="Guichoux E."/>
            <person name="Lartigue C."/>
            <person name="Tardy F."/>
            <person name="Sirand-Pugnet P."/>
        </authorList>
    </citation>
    <scope>NUCLEOTIDE SEQUENCE</scope>
    <source>
        <strain evidence="3">L15407</strain>
    </source>
</reference>
<evidence type="ECO:0000313" key="3">
    <source>
        <dbReference type="EMBL" id="WFQ94865.1"/>
    </source>
</evidence>
<dbReference type="PROSITE" id="PS51257">
    <property type="entry name" value="PROKAR_LIPOPROTEIN"/>
    <property type="match status" value="1"/>
</dbReference>
<dbReference type="RefSeq" id="WP_278300389.1">
    <property type="nucleotide sequence ID" value="NZ_CP113499.1"/>
</dbReference>
<proteinExistence type="predicted"/>
<name>A0AAQ3DMW4_9MOLU</name>
<feature type="compositionally biased region" description="Low complexity" evidence="1">
    <location>
        <begin position="381"/>
        <end position="395"/>
    </location>
</feature>
<dbReference type="InterPro" id="IPR054816">
    <property type="entry name" value="Lipoprotein_mollicutes-type_CS"/>
</dbReference>
<dbReference type="Proteomes" id="UP001178740">
    <property type="component" value="Chromosome"/>
</dbReference>
<gene>
    <name evidence="3" type="ORF">MFERI15407_00095</name>
</gene>
<keyword evidence="2" id="KW-0732">Signal</keyword>
<feature type="region of interest" description="Disordered" evidence="1">
    <location>
        <begin position="77"/>
        <end position="107"/>
    </location>
</feature>
<organism evidence="3 4">
    <name type="scientific">Mycoplasma feriruminatoris</name>
    <dbReference type="NCBI Taxonomy" id="1179777"/>
    <lineage>
        <taxon>Bacteria</taxon>
        <taxon>Bacillati</taxon>
        <taxon>Mycoplasmatota</taxon>
        <taxon>Mollicutes</taxon>
        <taxon>Mycoplasmataceae</taxon>
        <taxon>Mycoplasma</taxon>
    </lineage>
</organism>
<protein>
    <submittedName>
        <fullName evidence="3">Lipoprotein</fullName>
    </submittedName>
</protein>
<accession>A0AAQ3DMW4</accession>
<dbReference type="AlphaFoldDB" id="A0AAQ3DMW4"/>
<sequence>MKKLLSIITGFSFIVTPSLFAISCTPKVQVEKNFDDITSIKNVGVFKNNQAFISRTELKEILNSGLASGRVINNSTTATMGGSTTTNSEAATNSGASGNGTTTQNNTNGKYAIERLKALTVNNFTKNQQKAWTQLDFSSMIFYKKVEPSAVNVLGYEEINKDNVEKLDKGLKTVFLVFKYDTKESEKLEVELLPEIEQSNKVIDNQTLHLDLFEKPENLKLANQKSIVEVLRKPLSEISTLLNDRTNNRPNNNKENLKETEFFNNVIKELSLYLANAVKYFNSESGVVTTQPSFSYTARSKHIYDYITKNKKDDLYSRLEKVFKTEFTKINFLDVFNGFMFDVSDTKNNDEKIITKIIKTSTNNSSSSSTTPATPAPAMPSTPAAPAAPATPATR</sequence>
<evidence type="ECO:0000256" key="1">
    <source>
        <dbReference type="SAM" id="MobiDB-lite"/>
    </source>
</evidence>
<feature type="region of interest" description="Disordered" evidence="1">
    <location>
        <begin position="361"/>
        <end position="395"/>
    </location>
</feature>
<keyword evidence="3" id="KW-0449">Lipoprotein</keyword>
<evidence type="ECO:0000313" key="4">
    <source>
        <dbReference type="Proteomes" id="UP001178740"/>
    </source>
</evidence>
<feature type="chain" id="PRO_5042908532" evidence="2">
    <location>
        <begin position="22"/>
        <end position="395"/>
    </location>
</feature>